<dbReference type="PANTHER" id="PTHR46513">
    <property type="entry name" value="VITELLOGENIN RECEPTOR-LIKE PROTEIN-RELATED-RELATED"/>
    <property type="match status" value="1"/>
</dbReference>
<feature type="repeat" description="LDL-receptor class B" evidence="6">
    <location>
        <begin position="66"/>
        <end position="109"/>
    </location>
</feature>
<dbReference type="SUPFAM" id="SSF57196">
    <property type="entry name" value="EGF/Laminin"/>
    <property type="match status" value="1"/>
</dbReference>
<dbReference type="FunFam" id="2.120.10.30:FF:000001">
    <property type="entry name" value="Low-density lipoprotein receptor-related protein 6"/>
    <property type="match status" value="1"/>
</dbReference>
<keyword evidence="4" id="KW-1015">Disulfide bond</keyword>
<dbReference type="FunFam" id="2.120.10.30:FF:000241">
    <property type="entry name" value="Low-density lipoprotein receptor-related protein 6"/>
    <property type="match status" value="1"/>
</dbReference>
<dbReference type="Gene3D" id="2.120.10.30">
    <property type="entry name" value="TolB, C-terminal domain"/>
    <property type="match status" value="3"/>
</dbReference>
<evidence type="ECO:0000313" key="9">
    <source>
        <dbReference type="Proteomes" id="UP001208570"/>
    </source>
</evidence>
<dbReference type="SUPFAM" id="SSF63825">
    <property type="entry name" value="YWTD domain"/>
    <property type="match status" value="2"/>
</dbReference>
<feature type="repeat" description="LDL-receptor class B" evidence="6">
    <location>
        <begin position="333"/>
        <end position="375"/>
    </location>
</feature>
<feature type="repeat" description="LDL-receptor class B" evidence="6">
    <location>
        <begin position="110"/>
        <end position="152"/>
    </location>
</feature>
<name>A0AAD9N5B4_9ANNE</name>
<evidence type="ECO:0000256" key="3">
    <source>
        <dbReference type="ARBA" id="ARBA00022737"/>
    </source>
</evidence>
<reference evidence="8" key="1">
    <citation type="journal article" date="2023" name="Mol. Biol. Evol.">
        <title>Third-Generation Sequencing Reveals the Adaptive Role of the Epigenome in Three Deep-Sea Polychaetes.</title>
        <authorList>
            <person name="Perez M."/>
            <person name="Aroh O."/>
            <person name="Sun Y."/>
            <person name="Lan Y."/>
            <person name="Juniper S.K."/>
            <person name="Young C.R."/>
            <person name="Angers B."/>
            <person name="Qian P.Y."/>
        </authorList>
    </citation>
    <scope>NUCLEOTIDE SEQUENCE</scope>
    <source>
        <strain evidence="8">P08H-3</strain>
    </source>
</reference>
<dbReference type="Pfam" id="PF00058">
    <property type="entry name" value="Ldl_recept_b"/>
    <property type="match status" value="7"/>
</dbReference>
<feature type="repeat" description="LDL-receptor class B" evidence="6">
    <location>
        <begin position="199"/>
        <end position="241"/>
    </location>
</feature>
<dbReference type="AlphaFoldDB" id="A0AAD9N5B4"/>
<dbReference type="InterPro" id="IPR011042">
    <property type="entry name" value="6-blade_b-propeller_TolB-like"/>
</dbReference>
<sequence length="672" mass="76431">MTAKFHLWLVLISCYSIVRAPGLPQLLYANRRDIRMVDAGSPQSNATVVMSGLEDAAALDFLYDEEVIFWTDVSLEVIQAASFSDPQTKWDVITTGLVSPDGLACDWLGKKLYWTDSDTNRIEVSNLDGSYRKVLFWQGLDQPRAIALDPENGYMYWSDWGEEPKIEKAGMDGNQDTRHVLINEDIHWPNGLAIDYVESKLYWADAKRQSINVCNLDGTSKREILAGTLPHPFSLTVFAEKIYWTDWDNHAIYSCDKRTGKSKRKIHGHIFSPMYIHAFSGKKQKKGFHEILLLARRTDLRRISLDTPDYTDVVLQLTDVRHAVAIDYDHIDDYVYWTDDETRAISRAHLDGSGQEMVVATEVESPDGVAVDWIARNLYWTDTGTNRIEVARLNGTSRKVLISDGLDEPRAIALDPYYGYMYWTDWGKQPKIERSFLDGTERVHLVNTSIVWPNGLALDFVHRKIYWGDARTDKIEVANMDGSGREILLSGPDILPHIFGFTLLGDYIYWTDWQRRTIDRVNRFTHKLTRPIVDLLPDLMGLKAVNMSLTLAGSNACGKNNGGCSHLCFMRPPPLAHICACPMGLELMKDSKTCIVPEAFLLFAHRTDIRRISLEYNYNNVIIPLQGVQEATALDFDINDSRIYWTDTDLKVGTVCVVCVYVCMCVPKKCII</sequence>
<dbReference type="EMBL" id="JAODUP010000193">
    <property type="protein sequence ID" value="KAK2157330.1"/>
    <property type="molecule type" value="Genomic_DNA"/>
</dbReference>
<protein>
    <submittedName>
        <fullName evidence="8">Uncharacterized protein</fullName>
    </submittedName>
</protein>
<keyword evidence="3" id="KW-0677">Repeat</keyword>
<feature type="repeat" description="LDL-receptor class B" evidence="6">
    <location>
        <begin position="463"/>
        <end position="505"/>
    </location>
</feature>
<feature type="chain" id="PRO_5042095167" evidence="7">
    <location>
        <begin position="21"/>
        <end position="672"/>
    </location>
</feature>
<dbReference type="Pfam" id="PF14670">
    <property type="entry name" value="FXa_inhibition"/>
    <property type="match status" value="1"/>
</dbReference>
<feature type="repeat" description="LDL-receptor class B" evidence="6">
    <location>
        <begin position="419"/>
        <end position="462"/>
    </location>
</feature>
<evidence type="ECO:0000256" key="2">
    <source>
        <dbReference type="ARBA" id="ARBA00022729"/>
    </source>
</evidence>
<evidence type="ECO:0000256" key="1">
    <source>
        <dbReference type="ARBA" id="ARBA00022536"/>
    </source>
</evidence>
<organism evidence="8 9">
    <name type="scientific">Paralvinella palmiformis</name>
    <dbReference type="NCBI Taxonomy" id="53620"/>
    <lineage>
        <taxon>Eukaryota</taxon>
        <taxon>Metazoa</taxon>
        <taxon>Spiralia</taxon>
        <taxon>Lophotrochozoa</taxon>
        <taxon>Annelida</taxon>
        <taxon>Polychaeta</taxon>
        <taxon>Sedentaria</taxon>
        <taxon>Canalipalpata</taxon>
        <taxon>Terebellida</taxon>
        <taxon>Terebelliformia</taxon>
        <taxon>Alvinellidae</taxon>
        <taxon>Paralvinella</taxon>
    </lineage>
</organism>
<evidence type="ECO:0000256" key="6">
    <source>
        <dbReference type="PROSITE-ProRule" id="PRU00461"/>
    </source>
</evidence>
<proteinExistence type="predicted"/>
<comment type="caution">
    <text evidence="8">The sequence shown here is derived from an EMBL/GenBank/DDBJ whole genome shotgun (WGS) entry which is preliminary data.</text>
</comment>
<evidence type="ECO:0000256" key="5">
    <source>
        <dbReference type="ARBA" id="ARBA00023180"/>
    </source>
</evidence>
<feature type="repeat" description="LDL-receptor class B" evidence="6">
    <location>
        <begin position="153"/>
        <end position="198"/>
    </location>
</feature>
<feature type="repeat" description="LDL-receptor class B" evidence="6">
    <location>
        <begin position="376"/>
        <end position="418"/>
    </location>
</feature>
<keyword evidence="9" id="KW-1185">Reference proteome</keyword>
<evidence type="ECO:0000256" key="7">
    <source>
        <dbReference type="SAM" id="SignalP"/>
    </source>
</evidence>
<evidence type="ECO:0000256" key="4">
    <source>
        <dbReference type="ARBA" id="ARBA00023157"/>
    </source>
</evidence>
<dbReference type="InterPro" id="IPR000033">
    <property type="entry name" value="LDLR_classB_rpt"/>
</dbReference>
<feature type="signal peptide" evidence="7">
    <location>
        <begin position="1"/>
        <end position="20"/>
    </location>
</feature>
<keyword evidence="2 7" id="KW-0732">Signal</keyword>
<dbReference type="PANTHER" id="PTHR46513:SF41">
    <property type="entry name" value="LOW-DENSITY LIPOPROTEIN RECEPTOR-RELATED PROTEIN"/>
    <property type="match status" value="1"/>
</dbReference>
<dbReference type="InterPro" id="IPR050778">
    <property type="entry name" value="Cueball_EGF_LRP_Nidogen"/>
</dbReference>
<keyword evidence="5" id="KW-0325">Glycoprotein</keyword>
<accession>A0AAD9N5B4</accession>
<gene>
    <name evidence="8" type="ORF">LSH36_193g05005</name>
</gene>
<dbReference type="Proteomes" id="UP001208570">
    <property type="component" value="Unassembled WGS sequence"/>
</dbReference>
<evidence type="ECO:0000313" key="8">
    <source>
        <dbReference type="EMBL" id="KAK2157330.1"/>
    </source>
</evidence>
<dbReference type="GO" id="GO:0007399">
    <property type="term" value="P:nervous system development"/>
    <property type="evidence" value="ECO:0007669"/>
    <property type="project" value="TreeGrafter"/>
</dbReference>
<dbReference type="SMART" id="SM00135">
    <property type="entry name" value="LY"/>
    <property type="match status" value="11"/>
</dbReference>
<dbReference type="PROSITE" id="PS51120">
    <property type="entry name" value="LDLRB"/>
    <property type="match status" value="8"/>
</dbReference>
<keyword evidence="1" id="KW-0245">EGF-like domain</keyword>